<dbReference type="InterPro" id="IPR000182">
    <property type="entry name" value="GNAT_dom"/>
</dbReference>
<feature type="domain" description="N-acetyltransferase" evidence="1">
    <location>
        <begin position="3"/>
        <end position="149"/>
    </location>
</feature>
<protein>
    <submittedName>
        <fullName evidence="2">GCN5 family acetyltransferase</fullName>
    </submittedName>
</protein>
<dbReference type="Proteomes" id="UP000030129">
    <property type="component" value="Unassembled WGS sequence"/>
</dbReference>
<reference evidence="2 3" key="1">
    <citation type="submission" date="2013-09" db="EMBL/GenBank/DDBJ databases">
        <authorList>
            <person name="Zeng Z."/>
            <person name="Chen C."/>
        </authorList>
    </citation>
    <scope>NUCLEOTIDE SEQUENCE [LARGE SCALE GENOMIC DNA]</scope>
    <source>
        <strain evidence="2 3">F44-8</strain>
    </source>
</reference>
<accession>A0A0A2LK07</accession>
<dbReference type="Gene3D" id="3.40.630.30">
    <property type="match status" value="1"/>
</dbReference>
<evidence type="ECO:0000313" key="2">
    <source>
        <dbReference type="EMBL" id="KGO79543.1"/>
    </source>
</evidence>
<dbReference type="PROSITE" id="PS51186">
    <property type="entry name" value="GNAT"/>
    <property type="match status" value="1"/>
</dbReference>
<organism evidence="2 3">
    <name type="scientific">Flavobacterium beibuense F44-8</name>
    <dbReference type="NCBI Taxonomy" id="1406840"/>
    <lineage>
        <taxon>Bacteria</taxon>
        <taxon>Pseudomonadati</taxon>
        <taxon>Bacteroidota</taxon>
        <taxon>Flavobacteriia</taxon>
        <taxon>Flavobacteriales</taxon>
        <taxon>Flavobacteriaceae</taxon>
        <taxon>Flavobacterium</taxon>
    </lineage>
</organism>
<dbReference type="InterPro" id="IPR016181">
    <property type="entry name" value="Acyl_CoA_acyltransferase"/>
</dbReference>
<dbReference type="SUPFAM" id="SSF55729">
    <property type="entry name" value="Acyl-CoA N-acyltransferases (Nat)"/>
    <property type="match status" value="1"/>
</dbReference>
<keyword evidence="2" id="KW-0808">Transferase</keyword>
<dbReference type="STRING" id="1406840.Q763_13415"/>
<dbReference type="RefSeq" id="WP_035135064.1">
    <property type="nucleotide sequence ID" value="NZ_JRLV01000016.1"/>
</dbReference>
<dbReference type="eggNOG" id="COG0456">
    <property type="taxonomic scope" value="Bacteria"/>
</dbReference>
<dbReference type="GO" id="GO:0016747">
    <property type="term" value="F:acyltransferase activity, transferring groups other than amino-acyl groups"/>
    <property type="evidence" value="ECO:0007669"/>
    <property type="project" value="InterPro"/>
</dbReference>
<evidence type="ECO:0000259" key="1">
    <source>
        <dbReference type="PROSITE" id="PS51186"/>
    </source>
</evidence>
<sequence>MPVTFKPVRVTDIDRTVAMMQDFYAIDNYPIDAFVSKSLLKEFIDNEELGRSWLILNNDEVVGYVILTFIFSFEYKGRIAFLDELYIAPAGRGKSIGKQTVDFIHEQALDLAINVIYLEVEGHNTIAQKLYLSKDFTIHNRKLMKLTVKNKK</sequence>
<gene>
    <name evidence="2" type="ORF">Q763_13415</name>
</gene>
<name>A0A0A2LK07_9FLAO</name>
<dbReference type="Pfam" id="PF00583">
    <property type="entry name" value="Acetyltransf_1"/>
    <property type="match status" value="1"/>
</dbReference>
<dbReference type="EMBL" id="JRLV01000016">
    <property type="protein sequence ID" value="KGO79543.1"/>
    <property type="molecule type" value="Genomic_DNA"/>
</dbReference>
<evidence type="ECO:0000313" key="3">
    <source>
        <dbReference type="Proteomes" id="UP000030129"/>
    </source>
</evidence>
<keyword evidence="3" id="KW-1185">Reference proteome</keyword>
<proteinExistence type="predicted"/>
<dbReference type="AlphaFoldDB" id="A0A0A2LK07"/>
<dbReference type="CDD" id="cd04301">
    <property type="entry name" value="NAT_SF"/>
    <property type="match status" value="1"/>
</dbReference>
<comment type="caution">
    <text evidence="2">The sequence shown here is derived from an EMBL/GenBank/DDBJ whole genome shotgun (WGS) entry which is preliminary data.</text>
</comment>